<evidence type="ECO:0000313" key="1">
    <source>
        <dbReference type="EMBL" id="CAA9995634.1"/>
    </source>
</evidence>
<reference evidence="1 2" key="1">
    <citation type="submission" date="2020-02" db="EMBL/GenBank/DDBJ databases">
        <authorList>
            <person name="Ferguson B K."/>
        </authorList>
    </citation>
    <scope>NUCLEOTIDE SEQUENCE [LARGE SCALE GENOMIC DNA]</scope>
</reference>
<dbReference type="EMBL" id="CADCXU010003834">
    <property type="protein sequence ID" value="CAA9995634.1"/>
    <property type="molecule type" value="Genomic_DNA"/>
</dbReference>
<accession>A0A6H5G0G0</accession>
<dbReference type="Proteomes" id="UP000479000">
    <property type="component" value="Unassembled WGS sequence"/>
</dbReference>
<organism evidence="1 2">
    <name type="scientific">Nesidiocoris tenuis</name>
    <dbReference type="NCBI Taxonomy" id="355587"/>
    <lineage>
        <taxon>Eukaryota</taxon>
        <taxon>Metazoa</taxon>
        <taxon>Ecdysozoa</taxon>
        <taxon>Arthropoda</taxon>
        <taxon>Hexapoda</taxon>
        <taxon>Insecta</taxon>
        <taxon>Pterygota</taxon>
        <taxon>Neoptera</taxon>
        <taxon>Paraneoptera</taxon>
        <taxon>Hemiptera</taxon>
        <taxon>Heteroptera</taxon>
        <taxon>Panheteroptera</taxon>
        <taxon>Cimicomorpha</taxon>
        <taxon>Miridae</taxon>
        <taxon>Dicyphina</taxon>
        <taxon>Nesidiocoris</taxon>
    </lineage>
</organism>
<sequence>MPQARGRNFIGESERNYPSDSKLFRTLLRRDGHSRDTFSHGCYPISYEFISRLS</sequence>
<evidence type="ECO:0000313" key="2">
    <source>
        <dbReference type="Proteomes" id="UP000479000"/>
    </source>
</evidence>
<protein>
    <submittedName>
        <fullName evidence="1">Uncharacterized protein</fullName>
    </submittedName>
</protein>
<name>A0A6H5G0G0_9HEMI</name>
<gene>
    <name evidence="1" type="ORF">NTEN_LOCUS2425</name>
</gene>
<keyword evidence="2" id="KW-1185">Reference proteome</keyword>
<dbReference type="AlphaFoldDB" id="A0A6H5G0G0"/>
<feature type="non-terminal residue" evidence="1">
    <location>
        <position position="54"/>
    </location>
</feature>
<proteinExistence type="predicted"/>